<dbReference type="EMBL" id="LR216287">
    <property type="protein sequence ID" value="VFJ12531.1"/>
    <property type="molecule type" value="Genomic_DNA"/>
</dbReference>
<dbReference type="KEGG" id="nfn:NFRAN_0210"/>
<gene>
    <name evidence="1" type="ORF">NFRAN_0210</name>
</gene>
<proteinExistence type="predicted"/>
<protein>
    <submittedName>
        <fullName evidence="1">Uncharacterized protein</fullName>
    </submittedName>
</protein>
<sequence length="59" mass="6890">MGFIRTRYNKTLYRGSFQQKDTLALTIYEELVIPAEFVYWQGSDDKPVDIENNAISTNQ</sequence>
<name>A0A484IBY5_9ARCH</name>
<dbReference type="GeneID" id="39419783"/>
<accession>A0A484IBY5</accession>
<dbReference type="RefSeq" id="WP_134482646.1">
    <property type="nucleotide sequence ID" value="NZ_LR216287.1"/>
</dbReference>
<keyword evidence="2" id="KW-1185">Reference proteome</keyword>
<evidence type="ECO:0000313" key="2">
    <source>
        <dbReference type="Proteomes" id="UP000294299"/>
    </source>
</evidence>
<reference evidence="1 2" key="1">
    <citation type="submission" date="2019-02" db="EMBL/GenBank/DDBJ databases">
        <authorList>
            <person name="Lehtovirta-Morley E L."/>
        </authorList>
    </citation>
    <scope>NUCLEOTIDE SEQUENCE [LARGE SCALE GENOMIC DNA]</scope>
    <source>
        <strain evidence="1">NFRAN1</strain>
    </source>
</reference>
<dbReference type="AlphaFoldDB" id="A0A484IBY5"/>
<evidence type="ECO:0000313" key="1">
    <source>
        <dbReference type="EMBL" id="VFJ12531.1"/>
    </source>
</evidence>
<organism evidence="1 2">
    <name type="scientific">Candidatus Nitrosocosmicus franklandianus</name>
    <dbReference type="NCBI Taxonomy" id="1798806"/>
    <lineage>
        <taxon>Archaea</taxon>
        <taxon>Nitrososphaerota</taxon>
        <taxon>Nitrososphaeria</taxon>
        <taxon>Nitrososphaerales</taxon>
        <taxon>Nitrososphaeraceae</taxon>
        <taxon>Candidatus Nitrosocosmicus</taxon>
    </lineage>
</organism>
<dbReference type="Proteomes" id="UP000294299">
    <property type="component" value="Chromosome NFRAN"/>
</dbReference>